<dbReference type="AlphaFoldDB" id="A0A967EV70"/>
<dbReference type="PANTHER" id="PTHR19328">
    <property type="entry name" value="HEDGEHOG-INTERACTING PROTEIN"/>
    <property type="match status" value="1"/>
</dbReference>
<evidence type="ECO:0000313" key="3">
    <source>
        <dbReference type="Proteomes" id="UP000761264"/>
    </source>
</evidence>
<dbReference type="InterPro" id="IPR011041">
    <property type="entry name" value="Quinoprot_gluc/sorb_DH_b-prop"/>
</dbReference>
<feature type="domain" description="Glucose/Sorbosone dehydrogenase" evidence="1">
    <location>
        <begin position="43"/>
        <end position="369"/>
    </location>
</feature>
<dbReference type="Proteomes" id="UP000761264">
    <property type="component" value="Unassembled WGS sequence"/>
</dbReference>
<dbReference type="Gene3D" id="2.120.10.30">
    <property type="entry name" value="TolB, C-terminal domain"/>
    <property type="match status" value="1"/>
</dbReference>
<dbReference type="SUPFAM" id="SSF50952">
    <property type="entry name" value="Soluble quinoprotein glucose dehydrogenase"/>
    <property type="match status" value="1"/>
</dbReference>
<keyword evidence="3" id="KW-1185">Reference proteome</keyword>
<protein>
    <submittedName>
        <fullName evidence="2">PQQ-dependent sugar dehydrogenase</fullName>
    </submittedName>
</protein>
<reference evidence="2" key="1">
    <citation type="submission" date="2020-03" db="EMBL/GenBank/DDBJ databases">
        <title>Genome of Pelagibius litoralis DSM 21314T.</title>
        <authorList>
            <person name="Wang G."/>
        </authorList>
    </citation>
    <scope>NUCLEOTIDE SEQUENCE</scope>
    <source>
        <strain evidence="2">DSM 21314</strain>
    </source>
</reference>
<evidence type="ECO:0000313" key="2">
    <source>
        <dbReference type="EMBL" id="NIA67399.1"/>
    </source>
</evidence>
<gene>
    <name evidence="2" type="ORF">HBA54_02215</name>
</gene>
<proteinExistence type="predicted"/>
<organism evidence="2 3">
    <name type="scientific">Pelagibius litoralis</name>
    <dbReference type="NCBI Taxonomy" id="374515"/>
    <lineage>
        <taxon>Bacteria</taxon>
        <taxon>Pseudomonadati</taxon>
        <taxon>Pseudomonadota</taxon>
        <taxon>Alphaproteobacteria</taxon>
        <taxon>Rhodospirillales</taxon>
        <taxon>Rhodovibrionaceae</taxon>
        <taxon>Pelagibius</taxon>
    </lineage>
</organism>
<dbReference type="PANTHER" id="PTHR19328:SF75">
    <property type="entry name" value="ALDOSE SUGAR DEHYDROGENASE YLII"/>
    <property type="match status" value="1"/>
</dbReference>
<name>A0A967EV70_9PROT</name>
<dbReference type="InterPro" id="IPR012938">
    <property type="entry name" value="Glc/Sorbosone_DH"/>
</dbReference>
<dbReference type="Pfam" id="PF07995">
    <property type="entry name" value="GSDH"/>
    <property type="match status" value="1"/>
</dbReference>
<dbReference type="EMBL" id="JAAQPH010000002">
    <property type="protein sequence ID" value="NIA67399.1"/>
    <property type="molecule type" value="Genomic_DNA"/>
</dbReference>
<comment type="caution">
    <text evidence="2">The sequence shown here is derived from an EMBL/GenBank/DDBJ whole genome shotgun (WGS) entry which is preliminary data.</text>
</comment>
<sequence>MAVLSGGLLYAYADDLAAPAKAADPVERSAQADFRIVTLADGLDHPWGMAFLPDGGILITERSGTLRLFTDGKLQDGPIDGTPAVAARGQGGLLDVAVHPGFAENRLVYLSYAGPGEGGASTEVARGRLDGMALQDVEVLFRAVPKSGGTGHFGSRLVFDGDGKLFISLGDRRQIREPQNLGNHIGTVVRLNDDGSVPEDNPFVGQADALPEIFSYGHRNVQGMTLHPESGQLWAHEHGPRGGDELNLLKAAANYGWPVITHGIDYSGAIISDKTEAEGMEQPVVYWDPSIAPSGMAFYDGEMFPQWQGDLFVGALAHLHLRRLEMEGDKVVGQESLLVDLGERIRDVRSGPDGYLYVLTDSSDGMLIRLEPAG</sequence>
<evidence type="ECO:0000259" key="1">
    <source>
        <dbReference type="Pfam" id="PF07995"/>
    </source>
</evidence>
<accession>A0A967EV70</accession>
<dbReference type="InterPro" id="IPR011042">
    <property type="entry name" value="6-blade_b-propeller_TolB-like"/>
</dbReference>